<reference evidence="1" key="1">
    <citation type="submission" date="2018-02" db="EMBL/GenBank/DDBJ databases">
        <title>Rhizophora mucronata_Transcriptome.</title>
        <authorList>
            <person name="Meera S.P."/>
            <person name="Sreeshan A."/>
            <person name="Augustine A."/>
        </authorList>
    </citation>
    <scope>NUCLEOTIDE SEQUENCE</scope>
    <source>
        <tissue evidence="1">Leaf</tissue>
    </source>
</reference>
<dbReference type="EMBL" id="GGEC01090209">
    <property type="protein sequence ID" value="MBX70693.1"/>
    <property type="molecule type" value="Transcribed_RNA"/>
</dbReference>
<name>A0A2P2QUL4_RHIMU</name>
<organism evidence="1">
    <name type="scientific">Rhizophora mucronata</name>
    <name type="common">Asiatic mangrove</name>
    <dbReference type="NCBI Taxonomy" id="61149"/>
    <lineage>
        <taxon>Eukaryota</taxon>
        <taxon>Viridiplantae</taxon>
        <taxon>Streptophyta</taxon>
        <taxon>Embryophyta</taxon>
        <taxon>Tracheophyta</taxon>
        <taxon>Spermatophyta</taxon>
        <taxon>Magnoliopsida</taxon>
        <taxon>eudicotyledons</taxon>
        <taxon>Gunneridae</taxon>
        <taxon>Pentapetalae</taxon>
        <taxon>rosids</taxon>
        <taxon>fabids</taxon>
        <taxon>Malpighiales</taxon>
        <taxon>Rhizophoraceae</taxon>
        <taxon>Rhizophora</taxon>
    </lineage>
</organism>
<evidence type="ECO:0000313" key="1">
    <source>
        <dbReference type="EMBL" id="MBX70693.1"/>
    </source>
</evidence>
<dbReference type="AlphaFoldDB" id="A0A2P2QUL4"/>
<proteinExistence type="predicted"/>
<accession>A0A2P2QUL4</accession>
<sequence>MFQFPHLRMQTFPEIISLNLVYILSVFLEKITA</sequence>
<protein>
    <submittedName>
        <fullName evidence="1">Uncharacterized protein</fullName>
    </submittedName>
</protein>